<evidence type="ECO:0000313" key="1">
    <source>
        <dbReference type="EMBL" id="VVM38258.1"/>
    </source>
</evidence>
<reference evidence="1 2" key="1">
    <citation type="submission" date="2019-09" db="EMBL/GenBank/DDBJ databases">
        <authorList>
            <person name="Chandra G."/>
            <person name="Truman W A."/>
        </authorList>
    </citation>
    <scope>NUCLEOTIDE SEQUENCE [LARGE SCALE GENOMIC DNA]</scope>
    <source>
        <strain evidence="1">PS624</strain>
    </source>
</reference>
<protein>
    <submittedName>
        <fullName evidence="1">Uncharacterized protein</fullName>
    </submittedName>
</protein>
<dbReference type="RefSeq" id="WP_150773808.1">
    <property type="nucleotide sequence ID" value="NZ_CABVGZ010000001.1"/>
</dbReference>
<proteinExistence type="predicted"/>
<evidence type="ECO:0000313" key="2">
    <source>
        <dbReference type="Proteomes" id="UP000326241"/>
    </source>
</evidence>
<name>A0A5E6P4R1_PSEFL</name>
<sequence>MRYMKVSGQVSVEGTASVESRIVEFYESGVNDAVYQAKMDRFGNLQKTSTDKIGFEGLASLIEPFISKANLDIKRSFDRHHSGNPNGKSMVLIAEGHTAEGTTTGVTFRFFAEDGKLKHEVLHRPETDLERKSRRKLEAQERIKTDLLAKRRGVQPPPICETEDRSFMDRLCKSYIQLGW</sequence>
<organism evidence="1 2">
    <name type="scientific">Pseudomonas fluorescens</name>
    <dbReference type="NCBI Taxonomy" id="294"/>
    <lineage>
        <taxon>Bacteria</taxon>
        <taxon>Pseudomonadati</taxon>
        <taxon>Pseudomonadota</taxon>
        <taxon>Gammaproteobacteria</taxon>
        <taxon>Pseudomonadales</taxon>
        <taxon>Pseudomonadaceae</taxon>
        <taxon>Pseudomonas</taxon>
    </lineage>
</organism>
<dbReference type="EMBL" id="CABVGZ010000001">
    <property type="protein sequence ID" value="VVM38258.1"/>
    <property type="molecule type" value="Genomic_DNA"/>
</dbReference>
<accession>A0A5E6P4R1</accession>
<dbReference type="Proteomes" id="UP000326241">
    <property type="component" value="Unassembled WGS sequence"/>
</dbReference>
<dbReference type="AlphaFoldDB" id="A0A5E6P4R1"/>
<gene>
    <name evidence="1" type="ORF">PS624_00157</name>
</gene>